<dbReference type="CDD" id="cd01335">
    <property type="entry name" value="Radical_SAM"/>
    <property type="match status" value="1"/>
</dbReference>
<dbReference type="InterPro" id="IPR004559">
    <property type="entry name" value="HemW-like"/>
</dbReference>
<keyword evidence="3" id="KW-0411">Iron-sulfur</keyword>
<keyword evidence="5" id="KW-0560">Oxidoreductase</keyword>
<accession>A0ABS4KGC2</accession>
<evidence type="ECO:0000256" key="3">
    <source>
        <dbReference type="RuleBase" id="RU364116"/>
    </source>
</evidence>
<dbReference type="SFLD" id="SFLDS00029">
    <property type="entry name" value="Radical_SAM"/>
    <property type="match status" value="2"/>
</dbReference>
<dbReference type="Proteomes" id="UP001314903">
    <property type="component" value="Unassembled WGS sequence"/>
</dbReference>
<dbReference type="InterPro" id="IPR007197">
    <property type="entry name" value="rSAM"/>
</dbReference>
<dbReference type="GO" id="GO:0051989">
    <property type="term" value="F:coproporphyrinogen dehydrogenase activity"/>
    <property type="evidence" value="ECO:0007669"/>
    <property type="project" value="UniProtKB-EC"/>
</dbReference>
<keyword evidence="3" id="KW-0349">Heme</keyword>
<name>A0ABS4KGC2_9FIRM</name>
<keyword evidence="6" id="KW-1185">Reference proteome</keyword>
<dbReference type="InterPro" id="IPR058240">
    <property type="entry name" value="rSAM_sf"/>
</dbReference>
<comment type="function">
    <text evidence="3">Probably acts as a heme chaperone, transferring heme to an unknown acceptor. Binds one molecule of heme per monomer, possibly covalently. Binds 1 [4Fe-4S] cluster. The cluster is coordinated with 3 cysteines and an exchangeable S-adenosyl-L-methionine.</text>
</comment>
<dbReference type="InterPro" id="IPR010723">
    <property type="entry name" value="HemN_C"/>
</dbReference>
<comment type="caution">
    <text evidence="5">The sequence shown here is derived from an EMBL/GenBank/DDBJ whole genome shotgun (WGS) entry which is preliminary data.</text>
</comment>
<protein>
    <recommendedName>
        <fullName evidence="2 3">Heme chaperone HemW</fullName>
    </recommendedName>
</protein>
<evidence type="ECO:0000313" key="5">
    <source>
        <dbReference type="EMBL" id="MBP2026316.1"/>
    </source>
</evidence>
<dbReference type="PROSITE" id="PS51918">
    <property type="entry name" value="RADICAL_SAM"/>
    <property type="match status" value="1"/>
</dbReference>
<keyword evidence="3" id="KW-0408">Iron</keyword>
<dbReference type="EMBL" id="JAGGLI010000001">
    <property type="protein sequence ID" value="MBP2026316.1"/>
    <property type="molecule type" value="Genomic_DNA"/>
</dbReference>
<dbReference type="Gene3D" id="3.80.30.20">
    <property type="entry name" value="tm_1862 like domain"/>
    <property type="match status" value="1"/>
</dbReference>
<evidence type="ECO:0000256" key="2">
    <source>
        <dbReference type="ARBA" id="ARBA00017228"/>
    </source>
</evidence>
<dbReference type="InterPro" id="IPR006638">
    <property type="entry name" value="Elp3/MiaA/NifB-like_rSAM"/>
</dbReference>
<keyword evidence="3" id="KW-0949">S-adenosyl-L-methionine</keyword>
<keyword evidence="3" id="KW-0143">Chaperone</keyword>
<reference evidence="5 6" key="1">
    <citation type="submission" date="2021-03" db="EMBL/GenBank/DDBJ databases">
        <title>Genomic Encyclopedia of Type Strains, Phase IV (KMG-IV): sequencing the most valuable type-strain genomes for metagenomic binning, comparative biology and taxonomic classification.</title>
        <authorList>
            <person name="Goeker M."/>
        </authorList>
    </citation>
    <scope>NUCLEOTIDE SEQUENCE [LARGE SCALE GENOMIC DNA]</scope>
    <source>
        <strain evidence="5 6">DSM 27512</strain>
    </source>
</reference>
<keyword evidence="3" id="KW-0004">4Fe-4S</keyword>
<proteinExistence type="inferred from homology"/>
<dbReference type="InterPro" id="IPR034505">
    <property type="entry name" value="Coproporphyrinogen-III_oxidase"/>
</dbReference>
<dbReference type="SFLD" id="SFLDG01082">
    <property type="entry name" value="B12-binding_domain_containing"/>
    <property type="match status" value="1"/>
</dbReference>
<dbReference type="Pfam" id="PF06969">
    <property type="entry name" value="HemN_C"/>
    <property type="match status" value="1"/>
</dbReference>
<dbReference type="SFLD" id="SFLDG01065">
    <property type="entry name" value="anaerobic_coproporphyrinogen-I"/>
    <property type="match status" value="2"/>
</dbReference>
<dbReference type="NCBIfam" id="TIGR00539">
    <property type="entry name" value="hemN_rel"/>
    <property type="match status" value="1"/>
</dbReference>
<comment type="similarity">
    <text evidence="1">Belongs to the anaerobic coproporphyrinogen-III oxidase family. HemW subfamily.</text>
</comment>
<dbReference type="SUPFAM" id="SSF102114">
    <property type="entry name" value="Radical SAM enzymes"/>
    <property type="match status" value="1"/>
</dbReference>
<dbReference type="PANTHER" id="PTHR13932">
    <property type="entry name" value="COPROPORPHYRINIGEN III OXIDASE"/>
    <property type="match status" value="1"/>
</dbReference>
<keyword evidence="3" id="KW-0479">Metal-binding</keyword>
<dbReference type="Pfam" id="PF04055">
    <property type="entry name" value="Radical_SAM"/>
    <property type="match status" value="1"/>
</dbReference>
<dbReference type="PANTHER" id="PTHR13932:SF5">
    <property type="entry name" value="RADICAL S-ADENOSYL METHIONINE DOMAIN-CONTAINING PROTEIN 1, MITOCHONDRIAL"/>
    <property type="match status" value="1"/>
</dbReference>
<sequence length="392" mass="45511">MKIKSFNHDTDFIGVYVHIPFCIRKCSYCDFISFPTSQELISSYLDSLEIEISLYKKKIENYTIKTIFIGGGTPTSLDNNSFDRLLKIIDSGLSLSQNKAFIEYTVEANPKTITKEIAESMVYYGVNRVSLGLQSSNEKELQLLGRVHTFDDLFDSINILRANSIDNINVDLIYGLPNQSIETFQKSLEDLMTLSVDHISCYSLILEEGTRLYDMEKSGAVSMPSEEDDLLMYETAISFLEKNDYKQYEISNFAKDNKKCLHNIIYWKNKNYVGLGVSAHGFLDKVRYENANNMEDYISLINYNKYPIVKTEKINSKMLFEEWIFLRLRMNEGISFDEINSEFDIDFKDKYSNILDKLKKDSLVEFNEERFFLTTKGFELSNYVFLEILSLD</sequence>
<gene>
    <name evidence="5" type="ORF">J2Z35_000105</name>
</gene>
<dbReference type="SFLD" id="SFLDF00288">
    <property type="entry name" value="HemN-like__clustered_with_nucl"/>
    <property type="match status" value="1"/>
</dbReference>
<evidence type="ECO:0000313" key="6">
    <source>
        <dbReference type="Proteomes" id="UP001314903"/>
    </source>
</evidence>
<feature type="domain" description="Radical SAM core" evidence="4">
    <location>
        <begin position="5"/>
        <end position="243"/>
    </location>
</feature>
<evidence type="ECO:0000256" key="1">
    <source>
        <dbReference type="ARBA" id="ARBA00006100"/>
    </source>
</evidence>
<dbReference type="InterPro" id="IPR023404">
    <property type="entry name" value="rSAM_horseshoe"/>
</dbReference>
<dbReference type="SFLD" id="SFLDF00562">
    <property type="entry name" value="HemN-like__clustered_with_heat"/>
    <property type="match status" value="1"/>
</dbReference>
<evidence type="ECO:0000259" key="4">
    <source>
        <dbReference type="PROSITE" id="PS51918"/>
    </source>
</evidence>
<comment type="subcellular location">
    <subcellularLocation>
        <location evidence="3">Cytoplasm</location>
    </subcellularLocation>
</comment>
<organism evidence="5 6">
    <name type="scientific">Acetoanaerobium pronyense</name>
    <dbReference type="NCBI Taxonomy" id="1482736"/>
    <lineage>
        <taxon>Bacteria</taxon>
        <taxon>Bacillati</taxon>
        <taxon>Bacillota</taxon>
        <taxon>Clostridia</taxon>
        <taxon>Peptostreptococcales</taxon>
        <taxon>Filifactoraceae</taxon>
        <taxon>Acetoanaerobium</taxon>
    </lineage>
</organism>
<dbReference type="RefSeq" id="WP_209658244.1">
    <property type="nucleotide sequence ID" value="NZ_JAGGLI010000001.1"/>
</dbReference>
<keyword evidence="3" id="KW-0963">Cytoplasm</keyword>
<dbReference type="SMART" id="SM00729">
    <property type="entry name" value="Elp3"/>
    <property type="match status" value="1"/>
</dbReference>